<dbReference type="PROSITE" id="PS51257">
    <property type="entry name" value="PROKAR_LIPOPROTEIN"/>
    <property type="match status" value="1"/>
</dbReference>
<evidence type="ECO:0000313" key="2">
    <source>
        <dbReference type="EMBL" id="EYC12271.1"/>
    </source>
</evidence>
<evidence type="ECO:0000256" key="1">
    <source>
        <dbReference type="SAM" id="SignalP"/>
    </source>
</evidence>
<protein>
    <recommendedName>
        <fullName evidence="4">Secreted protein</fullName>
    </recommendedName>
</protein>
<organism evidence="2 3">
    <name type="scientific">Ancylostoma ceylanicum</name>
    <dbReference type="NCBI Taxonomy" id="53326"/>
    <lineage>
        <taxon>Eukaryota</taxon>
        <taxon>Metazoa</taxon>
        <taxon>Ecdysozoa</taxon>
        <taxon>Nematoda</taxon>
        <taxon>Chromadorea</taxon>
        <taxon>Rhabditida</taxon>
        <taxon>Rhabditina</taxon>
        <taxon>Rhabditomorpha</taxon>
        <taxon>Strongyloidea</taxon>
        <taxon>Ancylostomatidae</taxon>
        <taxon>Ancylostomatinae</taxon>
        <taxon>Ancylostoma</taxon>
    </lineage>
</organism>
<feature type="signal peptide" evidence="1">
    <location>
        <begin position="1"/>
        <end position="19"/>
    </location>
</feature>
<proteinExistence type="predicted"/>
<name>A0A016UBE7_9BILA</name>
<keyword evidence="3" id="KW-1185">Reference proteome</keyword>
<evidence type="ECO:0000313" key="3">
    <source>
        <dbReference type="Proteomes" id="UP000024635"/>
    </source>
</evidence>
<gene>
    <name evidence="2" type="primary">Acey_s0048.g1702</name>
    <name evidence="2" type="ORF">Y032_0048g1702</name>
</gene>
<dbReference type="EMBL" id="JARK01001384">
    <property type="protein sequence ID" value="EYC12271.1"/>
    <property type="molecule type" value="Genomic_DNA"/>
</dbReference>
<feature type="chain" id="PRO_5001492197" description="Secreted protein" evidence="1">
    <location>
        <begin position="20"/>
        <end position="138"/>
    </location>
</feature>
<reference evidence="3" key="1">
    <citation type="journal article" date="2015" name="Nat. Genet.">
        <title>The genome and transcriptome of the zoonotic hookworm Ancylostoma ceylanicum identify infection-specific gene families.</title>
        <authorList>
            <person name="Schwarz E.M."/>
            <person name="Hu Y."/>
            <person name="Antoshechkin I."/>
            <person name="Miller M.M."/>
            <person name="Sternberg P.W."/>
            <person name="Aroian R.V."/>
        </authorList>
    </citation>
    <scope>NUCLEOTIDE SEQUENCE</scope>
    <source>
        <strain evidence="3">HY135</strain>
    </source>
</reference>
<dbReference type="Proteomes" id="UP000024635">
    <property type="component" value="Unassembled WGS sequence"/>
</dbReference>
<comment type="caution">
    <text evidence="2">The sequence shown here is derived from an EMBL/GenBank/DDBJ whole genome shotgun (WGS) entry which is preliminary data.</text>
</comment>
<evidence type="ECO:0008006" key="4">
    <source>
        <dbReference type="Google" id="ProtNLM"/>
    </source>
</evidence>
<sequence length="138" mass="14703">MFSRTFVIVLVACIFASQACPRTTRRNPAATPAATPAAPPAAAPAGGGGGAAVPPGGVLGNSCFLSLLERICLERVSTVNCFLFSSVIHRYSYGKKIIVSGYLYPHLWKVHGGMACLWSTLSSLIEFTYISPFYRTAN</sequence>
<dbReference type="AlphaFoldDB" id="A0A016UBE7"/>
<accession>A0A016UBE7</accession>
<keyword evidence="1" id="KW-0732">Signal</keyword>